<keyword evidence="1" id="KW-0378">Hydrolase</keyword>
<dbReference type="PANTHER" id="PTHR43434:SF1">
    <property type="entry name" value="PHOSPHOGLYCOLATE PHOSPHATASE"/>
    <property type="match status" value="1"/>
</dbReference>
<dbReference type="EMBL" id="JBEOZM010000029">
    <property type="protein sequence ID" value="MER6273230.1"/>
    <property type="molecule type" value="Genomic_DNA"/>
</dbReference>
<accession>A0ABV1TTA7</accession>
<dbReference type="InterPro" id="IPR041492">
    <property type="entry name" value="HAD_2"/>
</dbReference>
<dbReference type="Gene3D" id="3.40.50.1000">
    <property type="entry name" value="HAD superfamily/HAD-like"/>
    <property type="match status" value="1"/>
</dbReference>
<reference evidence="1 2" key="1">
    <citation type="submission" date="2024-06" db="EMBL/GenBank/DDBJ databases">
        <title>The Natural Products Discovery Center: Release of the First 8490 Sequenced Strains for Exploring Actinobacteria Biosynthetic Diversity.</title>
        <authorList>
            <person name="Kalkreuter E."/>
            <person name="Kautsar S.A."/>
            <person name="Yang D."/>
            <person name="Bader C.D."/>
            <person name="Teijaro C.N."/>
            <person name="Fluegel L."/>
            <person name="Davis C.M."/>
            <person name="Simpson J.R."/>
            <person name="Lauterbach L."/>
            <person name="Steele A.D."/>
            <person name="Gui C."/>
            <person name="Meng S."/>
            <person name="Li G."/>
            <person name="Viehrig K."/>
            <person name="Ye F."/>
            <person name="Su P."/>
            <person name="Kiefer A.F."/>
            <person name="Nichols A."/>
            <person name="Cepeda A.J."/>
            <person name="Yan W."/>
            <person name="Fan B."/>
            <person name="Jiang Y."/>
            <person name="Adhikari A."/>
            <person name="Zheng C.-J."/>
            <person name="Schuster L."/>
            <person name="Cowan T.M."/>
            <person name="Smanski M.J."/>
            <person name="Chevrette M.G."/>
            <person name="De Carvalho L.P.S."/>
            <person name="Shen B."/>
        </authorList>
    </citation>
    <scope>NUCLEOTIDE SEQUENCE [LARGE SCALE GENOMIC DNA]</scope>
    <source>
        <strain evidence="1 2">NPDC001694</strain>
    </source>
</reference>
<gene>
    <name evidence="1" type="ORF">ABT211_39075</name>
</gene>
<dbReference type="PANTHER" id="PTHR43434">
    <property type="entry name" value="PHOSPHOGLYCOLATE PHOSPHATASE"/>
    <property type="match status" value="1"/>
</dbReference>
<comment type="caution">
    <text evidence="1">The sequence shown here is derived from an EMBL/GenBank/DDBJ whole genome shotgun (WGS) entry which is preliminary data.</text>
</comment>
<dbReference type="InterPro" id="IPR050155">
    <property type="entry name" value="HAD-like_hydrolase_sf"/>
</dbReference>
<protein>
    <submittedName>
        <fullName evidence="1">HAD family hydrolase</fullName>
    </submittedName>
</protein>
<organism evidence="1 2">
    <name type="scientific">Streptomyces sp. 900105755</name>
    <dbReference type="NCBI Taxonomy" id="3154389"/>
    <lineage>
        <taxon>Bacteria</taxon>
        <taxon>Bacillati</taxon>
        <taxon>Actinomycetota</taxon>
        <taxon>Actinomycetes</taxon>
        <taxon>Kitasatosporales</taxon>
        <taxon>Streptomycetaceae</taxon>
        <taxon>Streptomyces</taxon>
    </lineage>
</organism>
<dbReference type="SUPFAM" id="SSF56784">
    <property type="entry name" value="HAD-like"/>
    <property type="match status" value="1"/>
</dbReference>
<dbReference type="InterPro" id="IPR023214">
    <property type="entry name" value="HAD_sf"/>
</dbReference>
<dbReference type="InterPro" id="IPR036412">
    <property type="entry name" value="HAD-like_sf"/>
</dbReference>
<name>A0ABV1TTA7_9ACTN</name>
<sequence>MSSAADHGAALRELLKNVRAVLLDFDGPVTDLFRGRSTAPVADEIKAAVRAVWGSVDPQVDACDDSHGILRLLREMYDRPALEPLDSLGLVTAEGIVTGYEYEAVKTATPAPHLVRLVDVLFKHGPPLVIVSNNSDGPIWEFFKSERVQRQEKVCAVVGRDPFLRDMKPRPGSVLRALEHLDLPPESALLVGDQLTDLSAAQQAGTPFLGYTQSPERAARMLDLGAQWVVSSHTPLIETVKSMSSPN</sequence>
<evidence type="ECO:0000313" key="1">
    <source>
        <dbReference type="EMBL" id="MER6273230.1"/>
    </source>
</evidence>
<dbReference type="GO" id="GO:0016787">
    <property type="term" value="F:hydrolase activity"/>
    <property type="evidence" value="ECO:0007669"/>
    <property type="project" value="UniProtKB-KW"/>
</dbReference>
<keyword evidence="2" id="KW-1185">Reference proteome</keyword>
<dbReference type="RefSeq" id="WP_351961515.1">
    <property type="nucleotide sequence ID" value="NZ_JBEOZM010000029.1"/>
</dbReference>
<dbReference type="Pfam" id="PF13419">
    <property type="entry name" value="HAD_2"/>
    <property type="match status" value="1"/>
</dbReference>
<evidence type="ECO:0000313" key="2">
    <source>
        <dbReference type="Proteomes" id="UP001490365"/>
    </source>
</evidence>
<dbReference type="Proteomes" id="UP001490365">
    <property type="component" value="Unassembled WGS sequence"/>
</dbReference>
<proteinExistence type="predicted"/>